<sequence>MNPNRWLADNNNTPTTDEESSQRRRRKIRQSGIVLGSFKTFEEPQRRIRDSQGVIGLSIKWRSPFFTDIRRLAVPIESALVGVFGTLLWRHMGAAKVNKFACFSSISTVTTCFEEGSTISARS</sequence>
<feature type="compositionally biased region" description="Polar residues" evidence="1">
    <location>
        <begin position="1"/>
        <end position="15"/>
    </location>
</feature>
<reference evidence="3" key="1">
    <citation type="submission" date="2022-11" db="UniProtKB">
        <authorList>
            <consortium name="WormBaseParasite"/>
        </authorList>
    </citation>
    <scope>IDENTIFICATION</scope>
</reference>
<evidence type="ECO:0000256" key="1">
    <source>
        <dbReference type="SAM" id="MobiDB-lite"/>
    </source>
</evidence>
<dbReference type="AlphaFoldDB" id="A0A914WCN7"/>
<protein>
    <submittedName>
        <fullName evidence="3">Uncharacterized protein</fullName>
    </submittedName>
</protein>
<evidence type="ECO:0000313" key="2">
    <source>
        <dbReference type="Proteomes" id="UP000887566"/>
    </source>
</evidence>
<organism evidence="2 3">
    <name type="scientific">Plectus sambesii</name>
    <dbReference type="NCBI Taxonomy" id="2011161"/>
    <lineage>
        <taxon>Eukaryota</taxon>
        <taxon>Metazoa</taxon>
        <taxon>Ecdysozoa</taxon>
        <taxon>Nematoda</taxon>
        <taxon>Chromadorea</taxon>
        <taxon>Plectida</taxon>
        <taxon>Plectina</taxon>
        <taxon>Plectoidea</taxon>
        <taxon>Plectidae</taxon>
        <taxon>Plectus</taxon>
    </lineage>
</organism>
<evidence type="ECO:0000313" key="3">
    <source>
        <dbReference type="WBParaSite" id="PSAMB.scaffold354size55009.g5387.t1"/>
    </source>
</evidence>
<dbReference type="Proteomes" id="UP000887566">
    <property type="component" value="Unplaced"/>
</dbReference>
<dbReference type="WBParaSite" id="PSAMB.scaffold354size55009.g5387.t1">
    <property type="protein sequence ID" value="PSAMB.scaffold354size55009.g5387.t1"/>
    <property type="gene ID" value="PSAMB.scaffold354size55009.g5387"/>
</dbReference>
<accession>A0A914WCN7</accession>
<proteinExistence type="predicted"/>
<feature type="region of interest" description="Disordered" evidence="1">
    <location>
        <begin position="1"/>
        <end position="27"/>
    </location>
</feature>
<keyword evidence="2" id="KW-1185">Reference proteome</keyword>
<name>A0A914WCN7_9BILA</name>